<dbReference type="Gene3D" id="3.40.50.720">
    <property type="entry name" value="NAD(P)-binding Rossmann-like Domain"/>
    <property type="match status" value="1"/>
</dbReference>
<evidence type="ECO:0000313" key="6">
    <source>
        <dbReference type="Proteomes" id="UP000253940"/>
    </source>
</evidence>
<dbReference type="EMBL" id="CP031222">
    <property type="protein sequence ID" value="AXI03388.1"/>
    <property type="molecule type" value="Genomic_DNA"/>
</dbReference>
<dbReference type="GO" id="GO:0016491">
    <property type="term" value="F:oxidoreductase activity"/>
    <property type="evidence" value="ECO:0007669"/>
    <property type="project" value="UniProtKB-KW"/>
</dbReference>
<evidence type="ECO:0000256" key="1">
    <source>
        <dbReference type="ARBA" id="ARBA00006484"/>
    </source>
</evidence>
<evidence type="ECO:0000259" key="4">
    <source>
        <dbReference type="SMART" id="SM00822"/>
    </source>
</evidence>
<dbReference type="SUPFAM" id="SSF51735">
    <property type="entry name" value="NAD(P)-binding Rossmann-fold domains"/>
    <property type="match status" value="1"/>
</dbReference>
<dbReference type="PANTHER" id="PTHR44196:SF1">
    <property type="entry name" value="DEHYDROGENASE_REDUCTASE SDR FAMILY MEMBER 7B"/>
    <property type="match status" value="1"/>
</dbReference>
<dbReference type="PRINTS" id="PR00080">
    <property type="entry name" value="SDRFAMILY"/>
</dbReference>
<organism evidence="5 6">
    <name type="scientific">Aquirhabdus parva</name>
    <dbReference type="NCBI Taxonomy" id="2283318"/>
    <lineage>
        <taxon>Bacteria</taxon>
        <taxon>Pseudomonadati</taxon>
        <taxon>Pseudomonadota</taxon>
        <taxon>Gammaproteobacteria</taxon>
        <taxon>Moraxellales</taxon>
        <taxon>Moraxellaceae</taxon>
        <taxon>Aquirhabdus</taxon>
    </lineage>
</organism>
<dbReference type="PANTHER" id="PTHR44196">
    <property type="entry name" value="DEHYDROGENASE/REDUCTASE SDR FAMILY MEMBER 7B"/>
    <property type="match status" value="1"/>
</dbReference>
<feature type="domain" description="Ketoreductase" evidence="4">
    <location>
        <begin position="16"/>
        <end position="196"/>
    </location>
</feature>
<dbReference type="Proteomes" id="UP000253940">
    <property type="component" value="Chromosome"/>
</dbReference>
<dbReference type="PROSITE" id="PS00061">
    <property type="entry name" value="ADH_SHORT"/>
    <property type="match status" value="1"/>
</dbReference>
<dbReference type="KEGG" id="mbah:HYN46_11375"/>
<dbReference type="OrthoDB" id="9810734at2"/>
<dbReference type="SMART" id="SM00822">
    <property type="entry name" value="PKS_KR"/>
    <property type="match status" value="1"/>
</dbReference>
<dbReference type="AlphaFoldDB" id="A0A345P7X9"/>
<protein>
    <submittedName>
        <fullName evidence="5">SDR family NAD(P)-dependent oxidoreductase</fullName>
    </submittedName>
</protein>
<evidence type="ECO:0000313" key="5">
    <source>
        <dbReference type="EMBL" id="AXI03388.1"/>
    </source>
</evidence>
<name>A0A345P7X9_9GAMM</name>
<dbReference type="GO" id="GO:0016020">
    <property type="term" value="C:membrane"/>
    <property type="evidence" value="ECO:0007669"/>
    <property type="project" value="TreeGrafter"/>
</dbReference>
<accession>A0A345P7X9</accession>
<dbReference type="RefSeq" id="WP_114899496.1">
    <property type="nucleotide sequence ID" value="NZ_CP031222.1"/>
</dbReference>
<dbReference type="InterPro" id="IPR002347">
    <property type="entry name" value="SDR_fam"/>
</dbReference>
<dbReference type="InterPro" id="IPR057326">
    <property type="entry name" value="KR_dom"/>
</dbReference>
<dbReference type="CDD" id="cd05233">
    <property type="entry name" value="SDR_c"/>
    <property type="match status" value="1"/>
</dbReference>
<keyword evidence="2" id="KW-0560">Oxidoreductase</keyword>
<dbReference type="InterPro" id="IPR036291">
    <property type="entry name" value="NAD(P)-bd_dom_sf"/>
</dbReference>
<evidence type="ECO:0000256" key="2">
    <source>
        <dbReference type="ARBA" id="ARBA00023002"/>
    </source>
</evidence>
<keyword evidence="6" id="KW-1185">Reference proteome</keyword>
<reference evidence="5 6" key="1">
    <citation type="submission" date="2018-07" db="EMBL/GenBank/DDBJ databases">
        <title>Genome sequencing of Moraxellaceae gen. HYN0046.</title>
        <authorList>
            <person name="Kim M."/>
            <person name="Yi H."/>
        </authorList>
    </citation>
    <scope>NUCLEOTIDE SEQUENCE [LARGE SCALE GENOMIC DNA]</scope>
    <source>
        <strain evidence="5 6">HYN0046</strain>
    </source>
</reference>
<evidence type="ECO:0000256" key="3">
    <source>
        <dbReference type="RuleBase" id="RU000363"/>
    </source>
</evidence>
<proteinExistence type="inferred from homology"/>
<sequence length="300" mass="32158">MTKLNQTALRNAVKGKKAVVTGASSGIGLKVSHLLAQAGAHVILVSRTRETLEEVKAEIEAAGGSAAVYPCDLNDMDAVDVTAKQILADEGAIDILINNAGRSIRRAVSESVDRFHDFERTMQLNYFGAVKFILALLPTMIERKRGHVVNISSIGVLTNTPRFSAYVASKAALDAFSRCLASEVKGKNIHLSTIYMPLVRTPMIAPTKMYDHLPTLTPDQAADLVGKALIRKAKSIATPAGSLGALSYAIAPKVNDSILSVAYRMFPSSAASLGKNAPPVNEKPTLVQRAFTLIRPGEHW</sequence>
<comment type="similarity">
    <text evidence="1 3">Belongs to the short-chain dehydrogenases/reductases (SDR) family.</text>
</comment>
<dbReference type="InterPro" id="IPR020904">
    <property type="entry name" value="Sc_DH/Rdtase_CS"/>
</dbReference>
<dbReference type="Pfam" id="PF00106">
    <property type="entry name" value="adh_short"/>
    <property type="match status" value="1"/>
</dbReference>
<gene>
    <name evidence="5" type="ORF">HYN46_11375</name>
</gene>
<dbReference type="PRINTS" id="PR00081">
    <property type="entry name" value="GDHRDH"/>
</dbReference>